<name>A0A444MSM9_9SPHI</name>
<protein>
    <submittedName>
        <fullName evidence="2">DUF4293 family protein</fullName>
    </submittedName>
</protein>
<accession>A0A444MSM9</accession>
<dbReference type="Proteomes" id="UP000286701">
    <property type="component" value="Unassembled WGS sequence"/>
</dbReference>
<dbReference type="EMBL" id="SBIW01000002">
    <property type="protein sequence ID" value="RWY55626.1"/>
    <property type="molecule type" value="Genomic_DNA"/>
</dbReference>
<keyword evidence="1" id="KW-0812">Transmembrane</keyword>
<feature type="transmembrane region" description="Helical" evidence="1">
    <location>
        <begin position="7"/>
        <end position="26"/>
    </location>
</feature>
<proteinExistence type="predicted"/>
<dbReference type="OrthoDB" id="594989at2"/>
<comment type="caution">
    <text evidence="2">The sequence shown here is derived from an EMBL/GenBank/DDBJ whole genome shotgun (WGS) entry which is preliminary data.</text>
</comment>
<gene>
    <name evidence="2" type="ORF">EPL05_04410</name>
</gene>
<feature type="transmembrane region" description="Helical" evidence="1">
    <location>
        <begin position="122"/>
        <end position="141"/>
    </location>
</feature>
<reference evidence="2 3" key="1">
    <citation type="submission" date="2019-01" db="EMBL/GenBank/DDBJ databases">
        <title>Mucilaginibacter antarcticum sp. nov., isolated from antarctic soil.</title>
        <authorList>
            <person name="Yan Y.-Q."/>
            <person name="Du Z.-J."/>
        </authorList>
    </citation>
    <scope>NUCLEOTIDE SEQUENCE [LARGE SCALE GENOMIC DNA]</scope>
    <source>
        <strain evidence="2 3">F01003</strain>
    </source>
</reference>
<keyword evidence="3" id="KW-1185">Reference proteome</keyword>
<feature type="transmembrane region" description="Helical" evidence="1">
    <location>
        <begin position="85"/>
        <end position="102"/>
    </location>
</feature>
<sequence length="155" mass="17357">MLQRIQSIYLLAASIVMFGLFLFPLAHNIYVDGKLVNVSVTGVYEIVNGQDKLLETFTALTVATAIIGLVPLAVIFMYKNRKKQINFCYIAILALIGYSFWMAQTVKKVVGAITLEYKNMGVGLFLTSLSIILIIFAFKAIQRDEKLVKSADRLR</sequence>
<keyword evidence="1" id="KW-1133">Transmembrane helix</keyword>
<dbReference type="RefSeq" id="WP_128532486.1">
    <property type="nucleotide sequence ID" value="NZ_SBIW01000002.1"/>
</dbReference>
<keyword evidence="1" id="KW-0472">Membrane</keyword>
<dbReference type="InterPro" id="IPR025635">
    <property type="entry name" value="DUF4293"/>
</dbReference>
<evidence type="ECO:0000313" key="2">
    <source>
        <dbReference type="EMBL" id="RWY55626.1"/>
    </source>
</evidence>
<dbReference type="AlphaFoldDB" id="A0A444MSM9"/>
<evidence type="ECO:0000313" key="3">
    <source>
        <dbReference type="Proteomes" id="UP000286701"/>
    </source>
</evidence>
<feature type="transmembrane region" description="Helical" evidence="1">
    <location>
        <begin position="57"/>
        <end position="78"/>
    </location>
</feature>
<evidence type="ECO:0000256" key="1">
    <source>
        <dbReference type="SAM" id="Phobius"/>
    </source>
</evidence>
<organism evidence="2 3">
    <name type="scientific">Mucilaginibacter gilvus</name>
    <dbReference type="NCBI Taxonomy" id="2305909"/>
    <lineage>
        <taxon>Bacteria</taxon>
        <taxon>Pseudomonadati</taxon>
        <taxon>Bacteroidota</taxon>
        <taxon>Sphingobacteriia</taxon>
        <taxon>Sphingobacteriales</taxon>
        <taxon>Sphingobacteriaceae</taxon>
        <taxon>Mucilaginibacter</taxon>
    </lineage>
</organism>
<dbReference type="Pfam" id="PF14126">
    <property type="entry name" value="DUF4293"/>
    <property type="match status" value="1"/>
</dbReference>